<name>A0A369W3V6_9HYPH</name>
<dbReference type="PROSITE" id="PS50943">
    <property type="entry name" value="HTH_CROC1"/>
    <property type="match status" value="1"/>
</dbReference>
<dbReference type="SUPFAM" id="SSF47413">
    <property type="entry name" value="lambda repressor-like DNA-binding domains"/>
    <property type="match status" value="1"/>
</dbReference>
<dbReference type="Gene3D" id="1.10.260.40">
    <property type="entry name" value="lambda repressor-like DNA-binding domains"/>
    <property type="match status" value="1"/>
</dbReference>
<feature type="domain" description="HTH cro/C1-type" evidence="2">
    <location>
        <begin position="14"/>
        <end position="57"/>
    </location>
</feature>
<keyword evidence="4" id="KW-1185">Reference proteome</keyword>
<dbReference type="EMBL" id="QQNH01000006">
    <property type="protein sequence ID" value="RDE09374.1"/>
    <property type="molecule type" value="Genomic_DNA"/>
</dbReference>
<comment type="caution">
    <text evidence="3">The sequence shown here is derived from an EMBL/GenBank/DDBJ whole genome shotgun (WGS) entry which is preliminary data.</text>
</comment>
<proteinExistence type="predicted"/>
<sequence length="220" mass="23866">MTQMSDIGDLGDALRRFRIRARINQEAIARTLGVSQGQISRWESGRDAPRAHNAEAIRALVWGRRDEQVEALLAYVEGAHGPLALFDARLDIVAASPFLRMRGGPLAQFGWLFDAAINPVLATMAQRFQRLARSEAVIALAIPFTHEDEPWACRGRLSVAAVASEPYAIGEMSFARDPRHAVTTITLEASGVVPARTGAENAPNATARAGAMPTRTGPDW</sequence>
<evidence type="ECO:0000259" key="2">
    <source>
        <dbReference type="PROSITE" id="PS50943"/>
    </source>
</evidence>
<organism evidence="3 4">
    <name type="scientific">Pelagibacterium lacus</name>
    <dbReference type="NCBI Taxonomy" id="2282655"/>
    <lineage>
        <taxon>Bacteria</taxon>
        <taxon>Pseudomonadati</taxon>
        <taxon>Pseudomonadota</taxon>
        <taxon>Alphaproteobacteria</taxon>
        <taxon>Hyphomicrobiales</taxon>
        <taxon>Devosiaceae</taxon>
        <taxon>Pelagibacterium</taxon>
    </lineage>
</organism>
<dbReference type="InterPro" id="IPR010982">
    <property type="entry name" value="Lambda_DNA-bd_dom_sf"/>
</dbReference>
<dbReference type="SMART" id="SM00530">
    <property type="entry name" value="HTH_XRE"/>
    <property type="match status" value="1"/>
</dbReference>
<evidence type="ECO:0000313" key="4">
    <source>
        <dbReference type="Proteomes" id="UP000253759"/>
    </source>
</evidence>
<feature type="region of interest" description="Disordered" evidence="1">
    <location>
        <begin position="197"/>
        <end position="220"/>
    </location>
</feature>
<evidence type="ECO:0000256" key="1">
    <source>
        <dbReference type="SAM" id="MobiDB-lite"/>
    </source>
</evidence>
<gene>
    <name evidence="3" type="ORF">DVH29_06095</name>
</gene>
<dbReference type="GO" id="GO:0003677">
    <property type="term" value="F:DNA binding"/>
    <property type="evidence" value="ECO:0007669"/>
    <property type="project" value="InterPro"/>
</dbReference>
<dbReference type="InterPro" id="IPR001387">
    <property type="entry name" value="Cro/C1-type_HTH"/>
</dbReference>
<reference evidence="4" key="1">
    <citation type="submission" date="2018-07" db="EMBL/GenBank/DDBJ databases">
        <authorList>
            <person name="Liu B.-T."/>
            <person name="Du Z."/>
        </authorList>
    </citation>
    <scope>NUCLEOTIDE SEQUENCE [LARGE SCALE GENOMIC DNA]</scope>
    <source>
        <strain evidence="4">XYN52</strain>
    </source>
</reference>
<dbReference type="CDD" id="cd00093">
    <property type="entry name" value="HTH_XRE"/>
    <property type="match status" value="1"/>
</dbReference>
<evidence type="ECO:0000313" key="3">
    <source>
        <dbReference type="EMBL" id="RDE09374.1"/>
    </source>
</evidence>
<dbReference type="Pfam" id="PF13560">
    <property type="entry name" value="HTH_31"/>
    <property type="match status" value="1"/>
</dbReference>
<protein>
    <submittedName>
        <fullName evidence="3">XRE family transcriptional regulator</fullName>
    </submittedName>
</protein>
<accession>A0A369W3V6</accession>
<dbReference type="Proteomes" id="UP000253759">
    <property type="component" value="Unassembled WGS sequence"/>
</dbReference>
<dbReference type="AlphaFoldDB" id="A0A369W3V6"/>